<reference evidence="1 2" key="1">
    <citation type="journal article" date="2021" name="BMC Genomics">
        <title>Datura genome reveals duplications of psychoactive alkaloid biosynthetic genes and high mutation rate following tissue culture.</title>
        <authorList>
            <person name="Rajewski A."/>
            <person name="Carter-House D."/>
            <person name="Stajich J."/>
            <person name="Litt A."/>
        </authorList>
    </citation>
    <scope>NUCLEOTIDE SEQUENCE [LARGE SCALE GENOMIC DNA]</scope>
    <source>
        <strain evidence="1">AR-01</strain>
    </source>
</reference>
<evidence type="ECO:0000313" key="2">
    <source>
        <dbReference type="Proteomes" id="UP000823775"/>
    </source>
</evidence>
<comment type="caution">
    <text evidence="1">The sequence shown here is derived from an EMBL/GenBank/DDBJ whole genome shotgun (WGS) entry which is preliminary data.</text>
</comment>
<organism evidence="1 2">
    <name type="scientific">Datura stramonium</name>
    <name type="common">Jimsonweed</name>
    <name type="synonym">Common thornapple</name>
    <dbReference type="NCBI Taxonomy" id="4076"/>
    <lineage>
        <taxon>Eukaryota</taxon>
        <taxon>Viridiplantae</taxon>
        <taxon>Streptophyta</taxon>
        <taxon>Embryophyta</taxon>
        <taxon>Tracheophyta</taxon>
        <taxon>Spermatophyta</taxon>
        <taxon>Magnoliopsida</taxon>
        <taxon>eudicotyledons</taxon>
        <taxon>Gunneridae</taxon>
        <taxon>Pentapetalae</taxon>
        <taxon>asterids</taxon>
        <taxon>lamiids</taxon>
        <taxon>Solanales</taxon>
        <taxon>Solanaceae</taxon>
        <taxon>Solanoideae</taxon>
        <taxon>Datureae</taxon>
        <taxon>Datura</taxon>
    </lineage>
</organism>
<sequence length="170" mass="19316">MQLEGLSEIILNAARRAEVAEIVAATAARNRQNPLRVYGDKPFFSSYLRPGVEQFGSSQALNFEVMGSNPVSRIDSPYQKEGPEGERTGHPSQKFVLYNVISEFQYFEFNCLGLPLQNLTNHVPGEEVIERVLNNTPFVLNEDCLNDFEELKKMLFPVPVFATPEWNQFE</sequence>
<gene>
    <name evidence="1" type="ORF">HAX54_014735</name>
</gene>
<name>A0ABS8TNH8_DATST</name>
<protein>
    <submittedName>
        <fullName evidence="1">Uncharacterized protein</fullName>
    </submittedName>
</protein>
<proteinExistence type="predicted"/>
<evidence type="ECO:0000313" key="1">
    <source>
        <dbReference type="EMBL" id="MCD7473112.1"/>
    </source>
</evidence>
<dbReference type="Proteomes" id="UP000823775">
    <property type="component" value="Unassembled WGS sequence"/>
</dbReference>
<keyword evidence="2" id="KW-1185">Reference proteome</keyword>
<dbReference type="EMBL" id="JACEIK010001921">
    <property type="protein sequence ID" value="MCD7473112.1"/>
    <property type="molecule type" value="Genomic_DNA"/>
</dbReference>
<accession>A0ABS8TNH8</accession>